<dbReference type="OrthoDB" id="9180666at2"/>
<dbReference type="EMBL" id="LR778301">
    <property type="protein sequence ID" value="CAB1370231.1"/>
    <property type="molecule type" value="Genomic_DNA"/>
</dbReference>
<dbReference type="Pfam" id="PF05258">
    <property type="entry name" value="DciA"/>
    <property type="match status" value="1"/>
</dbReference>
<evidence type="ECO:0000313" key="1">
    <source>
        <dbReference type="EMBL" id="CAB1370231.1"/>
    </source>
</evidence>
<dbReference type="AlphaFoldDB" id="A0A6S6Y0F4"/>
<dbReference type="InterPro" id="IPR007922">
    <property type="entry name" value="DciA-like"/>
</dbReference>
<gene>
    <name evidence="1" type="ORF">DENOEST_3077</name>
</gene>
<protein>
    <recommendedName>
        <fullName evidence="3">DUF721 domain-containing protein</fullName>
    </recommendedName>
</protein>
<reference evidence="1 2" key="1">
    <citation type="submission" date="2020-03" db="EMBL/GenBank/DDBJ databases">
        <authorList>
            <consortium name="Genoscope - CEA"/>
            <person name="William W."/>
        </authorList>
    </citation>
    <scope>NUCLEOTIDE SEQUENCE [LARGE SCALE GENOMIC DNA]</scope>
    <source>
        <strain evidence="2">DSM 16959</strain>
    </source>
</reference>
<sequence length="157" mass="17347">MQRDPPSRYRRPARQLAQYLEADASLAQLSAHAQKLLKLQYIFERAIPSALARHGRVANVKLGRVVIHAGSGAVAAKIRQLMPRLTDVFRQAGVQVNEIQVKVQPDPNPRADQSPLVAASLGEKAHSDLGALRARLPPDSPLRSALERFLDRARVKQ</sequence>
<dbReference type="KEGG" id="doe:DENOEST_3077"/>
<proteinExistence type="predicted"/>
<accession>A0A6S6Y0F4</accession>
<name>A0A6S6Y0F4_9PROT</name>
<organism evidence="1 2">
    <name type="scientific">Denitratisoma oestradiolicum</name>
    <dbReference type="NCBI Taxonomy" id="311182"/>
    <lineage>
        <taxon>Bacteria</taxon>
        <taxon>Pseudomonadati</taxon>
        <taxon>Pseudomonadota</taxon>
        <taxon>Betaproteobacteria</taxon>
        <taxon>Nitrosomonadales</taxon>
        <taxon>Sterolibacteriaceae</taxon>
        <taxon>Denitratisoma</taxon>
    </lineage>
</organism>
<dbReference type="Proteomes" id="UP000515733">
    <property type="component" value="Chromosome"/>
</dbReference>
<evidence type="ECO:0008006" key="3">
    <source>
        <dbReference type="Google" id="ProtNLM"/>
    </source>
</evidence>
<keyword evidence="2" id="KW-1185">Reference proteome</keyword>
<dbReference type="RefSeq" id="WP_145770771.1">
    <property type="nucleotide sequence ID" value="NZ_LR778301.1"/>
</dbReference>
<evidence type="ECO:0000313" key="2">
    <source>
        <dbReference type="Proteomes" id="UP000515733"/>
    </source>
</evidence>